<dbReference type="CDD" id="cd04486">
    <property type="entry name" value="YhcR_OBF_like"/>
    <property type="match status" value="1"/>
</dbReference>
<dbReference type="GO" id="GO:0016020">
    <property type="term" value="C:membrane"/>
    <property type="evidence" value="ECO:0007669"/>
    <property type="project" value="InterPro"/>
</dbReference>
<evidence type="ECO:0000313" key="8">
    <source>
        <dbReference type="Proteomes" id="UP000267049"/>
    </source>
</evidence>
<keyword evidence="2" id="KW-0677">Repeat</keyword>
<dbReference type="InterPro" id="IPR036415">
    <property type="entry name" value="Lamin_tail_dom_sf"/>
</dbReference>
<dbReference type="Gene3D" id="3.60.10.10">
    <property type="entry name" value="Endonuclease/exonuclease/phosphatase"/>
    <property type="match status" value="1"/>
</dbReference>
<feature type="signal peptide" evidence="5">
    <location>
        <begin position="1"/>
        <end position="31"/>
    </location>
</feature>
<dbReference type="InterPro" id="IPR003644">
    <property type="entry name" value="Calx_beta"/>
</dbReference>
<evidence type="ECO:0000256" key="4">
    <source>
        <dbReference type="SAM" id="MobiDB-lite"/>
    </source>
</evidence>
<keyword evidence="1 5" id="KW-0732">Signal</keyword>
<dbReference type="Pfam" id="PF01345">
    <property type="entry name" value="DUF11"/>
    <property type="match status" value="2"/>
</dbReference>
<dbReference type="InterPro" id="IPR001322">
    <property type="entry name" value="Lamin_tail_dom"/>
</dbReference>
<comment type="caution">
    <text evidence="7">The sequence shown here is derived from an EMBL/GenBank/DDBJ whole genome shotgun (WGS) entry which is preliminary data.</text>
</comment>
<dbReference type="SUPFAM" id="SSF56219">
    <property type="entry name" value="DNase I-like"/>
    <property type="match status" value="1"/>
</dbReference>
<keyword evidence="8" id="KW-1185">Reference proteome</keyword>
<organism evidence="7 8">
    <name type="scientific">Montanilutibacter psychrotolerans</name>
    <dbReference type="NCBI Taxonomy" id="1327343"/>
    <lineage>
        <taxon>Bacteria</taxon>
        <taxon>Pseudomonadati</taxon>
        <taxon>Pseudomonadota</taxon>
        <taxon>Gammaproteobacteria</taxon>
        <taxon>Lysobacterales</taxon>
        <taxon>Lysobacteraceae</taxon>
        <taxon>Montanilutibacter</taxon>
    </lineage>
</organism>
<dbReference type="InterPro" id="IPR001434">
    <property type="entry name" value="OmcB-like_DUF11"/>
</dbReference>
<keyword evidence="3" id="KW-0106">Calcium</keyword>
<dbReference type="InterPro" id="IPR038081">
    <property type="entry name" value="CalX-like_sf"/>
</dbReference>
<feature type="chain" id="PRO_5018065447" evidence="5">
    <location>
        <begin position="32"/>
        <end position="1210"/>
    </location>
</feature>
<proteinExistence type="predicted"/>
<dbReference type="GO" id="GO:0007154">
    <property type="term" value="P:cell communication"/>
    <property type="evidence" value="ECO:0007669"/>
    <property type="project" value="InterPro"/>
</dbReference>
<feature type="region of interest" description="Disordered" evidence="4">
    <location>
        <begin position="1185"/>
        <end position="1210"/>
    </location>
</feature>
<evidence type="ECO:0000313" key="7">
    <source>
        <dbReference type="EMBL" id="RNF84410.1"/>
    </source>
</evidence>
<dbReference type="AlphaFoldDB" id="A0A3M8SZV2"/>
<evidence type="ECO:0000259" key="6">
    <source>
        <dbReference type="PROSITE" id="PS51841"/>
    </source>
</evidence>
<dbReference type="Gene3D" id="2.60.40.2030">
    <property type="match status" value="1"/>
</dbReference>
<dbReference type="Pfam" id="PF03160">
    <property type="entry name" value="Calx-beta"/>
    <property type="match status" value="1"/>
</dbReference>
<dbReference type="SUPFAM" id="SSF74853">
    <property type="entry name" value="Lamin A/C globular tail domain"/>
    <property type="match status" value="1"/>
</dbReference>
<dbReference type="InterPro" id="IPR036691">
    <property type="entry name" value="Endo/exonu/phosph_ase_sf"/>
</dbReference>
<feature type="domain" description="LTD" evidence="6">
    <location>
        <begin position="23"/>
        <end position="196"/>
    </location>
</feature>
<accession>A0A3M8SZV2</accession>
<dbReference type="Proteomes" id="UP000267049">
    <property type="component" value="Unassembled WGS sequence"/>
</dbReference>
<dbReference type="Gene3D" id="2.60.40.10">
    <property type="entry name" value="Immunoglobulins"/>
    <property type="match status" value="1"/>
</dbReference>
<evidence type="ECO:0000256" key="1">
    <source>
        <dbReference type="ARBA" id="ARBA00022729"/>
    </source>
</evidence>
<protein>
    <submittedName>
        <fullName evidence="7">Nuclease</fullName>
    </submittedName>
</protein>
<name>A0A3M8SZV2_9GAMM</name>
<evidence type="ECO:0000256" key="2">
    <source>
        <dbReference type="ARBA" id="ARBA00022737"/>
    </source>
</evidence>
<evidence type="ECO:0000256" key="3">
    <source>
        <dbReference type="ARBA" id="ARBA00022837"/>
    </source>
</evidence>
<dbReference type="InterPro" id="IPR013783">
    <property type="entry name" value="Ig-like_fold"/>
</dbReference>
<dbReference type="PANTHER" id="PTHR42834">
    <property type="entry name" value="ENDONUCLEASE/EXONUCLEASE/PHOSPHATASE FAMILY PROTEIN (AFU_ORTHOLOGUE AFUA_3G09210)"/>
    <property type="match status" value="1"/>
</dbReference>
<sequence>MGNNMERHNGRLAVTALAFATMLAMAGQAPAQVVLSQVYGGGGNSGAPLKSDFIELHNNGATPVDLTGWSVQYASAAGTSWQVTPLTGTIAPGGYYLVKQADGTGAAAPLPTPDAIGTIPMSGTAGKVALVNSTTALSGACPTGNIDFLGFGTAASCAEGSAPTANLGSVTAALRDASGCTDTNVNSADFVVALPAPRNSASAVALCVPSDLPVLTVGDAVTVEGNDGQTTLFFPVTLSGSPDDNRVVTFDYATADGTATVADGDYVAASGSLQLGGGSRQTVIAVTINGDTRYEPSETLRLNLSNVVGGIGGDTQADGTIGNDDLLPVVAIHDIQGNGARSPLAGQLLSTVGIVTGRKSNGFFLQAADSEADADPATSEGVFVFTGSAPPASAALGNRVRVDGSVIEFVPSADLGQAPLTEIGGSPVVTLISVANPDLPPMFSLPAPVELTATFPDPNGPLDQLERVEGMRVKIAEATVVAPTQGNTNEPNASGTSNGILNVVVSGVPRPFREPGIQMPDTPPGGGTVPPIPRWDFNPELITVDSDALGGQRWEVSVGHRIGYVIGPLDYGFRRYTVLPDQLLPNLIMRPVESEPRPAPASSNPEAFTVAGYNLERFFDTVNDPATGEPVLTAAAFERRLAKASLGIRNYLNTPDILGTVEVENLSTLQALATRINSDAVAAGQPDPSYVPYLIEGNDVGGIDIGFLVKTAQVQVGIARVEVVAVTQVGKDTTWLEPGGSTSLLNDRPPLLLEAVVHYADGRAFPIDVVAVHQRSLNGAETDDADGNRIRGKRQRQAEFLAAFLNERQVSVPGRRMVVLGDFNAFEFNDGLGDSMNVVTGTPSADETTVVPGDGIDLVEPNLVNLGTLEPATERYSFVFGGNAQTLDHVLVNEELIVQTSDIALDHARINADFPELNRNDATSPSRLADHDPVVATFVPRHHADLAVTVTADSASVNPGQVLGFHTVLGNNGPDSATAAGIGFAIDAELPTMAVVPSSAAWNCDAAQIDNGRTSIACNASTLANGETVTFAITATATPALAGRSVRLVAASDAQSIDAVTDNDGADASIAVQAAPGTADLGTLVFGPFLHLRSGTTGHFPVVVWNEGPNPAQHAVVTLRGNAPAANVRVNAPNGWTCNVASVGNDFAARCERSSLATWALQAFDFAIVAPPRVGRAELTVTSTVESTATDPRARNNTASHSVRIIGSPR</sequence>
<dbReference type="PROSITE" id="PS51841">
    <property type="entry name" value="LTD"/>
    <property type="match status" value="1"/>
</dbReference>
<dbReference type="OrthoDB" id="9800417at2"/>
<evidence type="ECO:0000256" key="5">
    <source>
        <dbReference type="SAM" id="SignalP"/>
    </source>
</evidence>
<reference evidence="7 8" key="1">
    <citation type="submission" date="2018-11" db="EMBL/GenBank/DDBJ databases">
        <title>Lysobacter cryohumiis sp. nov., isolated from soil in the Tianshan Mountains, Xinjiang, China.</title>
        <authorList>
            <person name="Luo Y."/>
            <person name="Sheng H."/>
        </authorList>
    </citation>
    <scope>NUCLEOTIDE SEQUENCE [LARGE SCALE GENOMIC DNA]</scope>
    <source>
        <strain evidence="7 8">ZS60</strain>
    </source>
</reference>
<gene>
    <name evidence="7" type="ORF">EER27_08515</name>
</gene>
<dbReference type="SUPFAM" id="SSF141072">
    <property type="entry name" value="CalX-like"/>
    <property type="match status" value="1"/>
</dbReference>
<dbReference type="Pfam" id="PF00932">
    <property type="entry name" value="LTD"/>
    <property type="match status" value="1"/>
</dbReference>
<dbReference type="EMBL" id="RIBS01000003">
    <property type="protein sequence ID" value="RNF84410.1"/>
    <property type="molecule type" value="Genomic_DNA"/>
</dbReference>
<dbReference type="PANTHER" id="PTHR42834:SF1">
    <property type="entry name" value="ENDONUCLEASE_EXONUCLEASE_PHOSPHATASE FAMILY PROTEIN (AFU_ORTHOLOGUE AFUA_3G09210)"/>
    <property type="match status" value="1"/>
</dbReference>
<feature type="compositionally biased region" description="Polar residues" evidence="4">
    <location>
        <begin position="1185"/>
        <end position="1201"/>
    </location>
</feature>